<evidence type="ECO:0000313" key="1">
    <source>
        <dbReference type="EMBL" id="KAF5452509.1"/>
    </source>
</evidence>
<evidence type="ECO:0000313" key="2">
    <source>
        <dbReference type="Proteomes" id="UP000619265"/>
    </source>
</evidence>
<reference evidence="1" key="1">
    <citation type="submission" date="2015-10" db="EMBL/GenBank/DDBJ databases">
        <authorList>
            <person name="Martinez-Garcia P.J."/>
            <person name="Crepeau M.W."/>
            <person name="Puiu D."/>
            <person name="Gonzalez-Ibeas D."/>
            <person name="Whalen J."/>
            <person name="Stevens K."/>
            <person name="Paul R."/>
            <person name="Butterfield T."/>
            <person name="Britton M."/>
            <person name="Reagan R."/>
            <person name="Chakraborty S."/>
            <person name="Walawage S.L."/>
            <person name="Vasquez-Gross H.A."/>
            <person name="Cardeno C."/>
            <person name="Famula R."/>
            <person name="Pratt K."/>
            <person name="Kuruganti S."/>
            <person name="Aradhya M.K."/>
            <person name="Leslie C.A."/>
            <person name="Dandekar A.M."/>
            <person name="Salzberg S.L."/>
            <person name="Wegrzyn J.L."/>
            <person name="Langley C.H."/>
            <person name="Neale D.B."/>
        </authorList>
    </citation>
    <scope>NUCLEOTIDE SEQUENCE</scope>
    <source>
        <tissue evidence="1">Leaves</tissue>
    </source>
</reference>
<dbReference type="AlphaFoldDB" id="A0A833U3V9"/>
<proteinExistence type="predicted"/>
<dbReference type="Proteomes" id="UP000619265">
    <property type="component" value="Unassembled WGS sequence"/>
</dbReference>
<organism evidence="1 2">
    <name type="scientific">Juglans regia</name>
    <name type="common">English walnut</name>
    <dbReference type="NCBI Taxonomy" id="51240"/>
    <lineage>
        <taxon>Eukaryota</taxon>
        <taxon>Viridiplantae</taxon>
        <taxon>Streptophyta</taxon>
        <taxon>Embryophyta</taxon>
        <taxon>Tracheophyta</taxon>
        <taxon>Spermatophyta</taxon>
        <taxon>Magnoliopsida</taxon>
        <taxon>eudicotyledons</taxon>
        <taxon>Gunneridae</taxon>
        <taxon>Pentapetalae</taxon>
        <taxon>rosids</taxon>
        <taxon>fabids</taxon>
        <taxon>Fagales</taxon>
        <taxon>Juglandaceae</taxon>
        <taxon>Juglans</taxon>
    </lineage>
</organism>
<protein>
    <submittedName>
        <fullName evidence="1">Uncharacterized protein</fullName>
    </submittedName>
</protein>
<name>A0A833U3V9_JUGRE</name>
<dbReference type="Gramene" id="Jr12_12860_p1">
    <property type="protein sequence ID" value="cds.Jr12_12860_p1"/>
    <property type="gene ID" value="Jr12_12860"/>
</dbReference>
<accession>A0A833U3V9</accession>
<reference evidence="1" key="2">
    <citation type="submission" date="2020-03" db="EMBL/GenBank/DDBJ databases">
        <title>Walnut 2.0.</title>
        <authorList>
            <person name="Marrano A."/>
            <person name="Britton M."/>
            <person name="Zimin A.V."/>
            <person name="Zaini P.A."/>
            <person name="Workman R."/>
            <person name="Puiu D."/>
            <person name="Bianco L."/>
            <person name="Allen B.J."/>
            <person name="Troggio M."/>
            <person name="Leslie C.A."/>
            <person name="Timp W."/>
            <person name="Dendekar A."/>
            <person name="Salzberg S.L."/>
            <person name="Neale D.B."/>
        </authorList>
    </citation>
    <scope>NUCLEOTIDE SEQUENCE</scope>
    <source>
        <tissue evidence="1">Leaves</tissue>
    </source>
</reference>
<comment type="caution">
    <text evidence="1">The sequence shown here is derived from an EMBL/GenBank/DDBJ whole genome shotgun (WGS) entry which is preliminary data.</text>
</comment>
<gene>
    <name evidence="1" type="ORF">F2P56_027496</name>
</gene>
<sequence length="134" mass="15109">MYKIYNSLLEEIIAKNLNRPGASTSGGSTDPLIKISEIAEALKFIPAKTRSTFMVRGKFTVAFELTVERILDCTTTDIIQHAEQEDHSYIENITNRIQDKEWMIVLGASMNEFGKLRQNKLNVLSVNYIPGTAK</sequence>
<dbReference type="EMBL" id="LIHL02000012">
    <property type="protein sequence ID" value="KAF5452509.1"/>
    <property type="molecule type" value="Genomic_DNA"/>
</dbReference>